<sequence>MSCSDEKKLVRLSAYAEHYGCSLQGIKRRCQNGEMKTATKIGKIWMIDINEEPPADRRLINGFFVDWRKK</sequence>
<dbReference type="Proteomes" id="UP000005396">
    <property type="component" value="Unassembled WGS sequence"/>
</dbReference>
<dbReference type="PaxDb" id="411902-CLOBOL_05752"/>
<proteinExistence type="predicted"/>
<name>A8S0S2_ENTBW</name>
<dbReference type="HOGENOM" id="CLU_2750607_0_0_9"/>
<evidence type="ECO:0000313" key="1">
    <source>
        <dbReference type="EMBL" id="EDP14000.1"/>
    </source>
</evidence>
<dbReference type="EMBL" id="ABCC02000043">
    <property type="protein sequence ID" value="EDP14000.1"/>
    <property type="molecule type" value="Genomic_DNA"/>
</dbReference>
<protein>
    <recommendedName>
        <fullName evidence="3">DNA-binding protein</fullName>
    </recommendedName>
</protein>
<dbReference type="AlphaFoldDB" id="A8S0S2"/>
<reference evidence="1 2" key="2">
    <citation type="submission" date="2007-09" db="EMBL/GenBank/DDBJ databases">
        <title>Draft genome sequence of Clostridium bolteae (ATCC BAA-613).</title>
        <authorList>
            <person name="Sudarsanam P."/>
            <person name="Ley R."/>
            <person name="Guruge J."/>
            <person name="Turnbaugh P.J."/>
            <person name="Mahowald M."/>
            <person name="Liep D."/>
            <person name="Gordon J."/>
        </authorList>
    </citation>
    <scope>NUCLEOTIDE SEQUENCE [LARGE SCALE GENOMIC DNA]</scope>
    <source>
        <strain evidence="2">ATCC BAA-613 / DSM 15670 / CCUG 46953 / JCM 12243 / WAL 16351</strain>
    </source>
</reference>
<dbReference type="RefSeq" id="WP_007038027.1">
    <property type="nucleotide sequence ID" value="NZ_DS480698.1"/>
</dbReference>
<reference evidence="1 2" key="1">
    <citation type="submission" date="2007-08" db="EMBL/GenBank/DDBJ databases">
        <authorList>
            <person name="Fulton L."/>
            <person name="Clifton S."/>
            <person name="Fulton B."/>
            <person name="Xu J."/>
            <person name="Minx P."/>
            <person name="Pepin K.H."/>
            <person name="Johnson M."/>
            <person name="Thiruvilangam P."/>
            <person name="Bhonagiri V."/>
            <person name="Nash W.E."/>
            <person name="Mardis E.R."/>
            <person name="Wilson R.K."/>
        </authorList>
    </citation>
    <scope>NUCLEOTIDE SEQUENCE [LARGE SCALE GENOMIC DNA]</scope>
    <source>
        <strain evidence="2">ATCC BAA-613 / DSM 15670 / CCUG 46953 / JCM 12243 / WAL 16351</strain>
    </source>
</reference>
<evidence type="ECO:0008006" key="3">
    <source>
        <dbReference type="Google" id="ProtNLM"/>
    </source>
</evidence>
<accession>A8S0S2</accession>
<organism evidence="1 2">
    <name type="scientific">Enterocloster bolteae (strain ATCC BAA-613 / DSM 15670 / CCUG 46953 / JCM 12243 / WAL 16351)</name>
    <name type="common">Clostridium bolteae</name>
    <dbReference type="NCBI Taxonomy" id="411902"/>
    <lineage>
        <taxon>Bacteria</taxon>
        <taxon>Bacillati</taxon>
        <taxon>Bacillota</taxon>
        <taxon>Clostridia</taxon>
        <taxon>Lachnospirales</taxon>
        <taxon>Lachnospiraceae</taxon>
        <taxon>Enterocloster</taxon>
    </lineage>
</organism>
<gene>
    <name evidence="1" type="ORF">CLOBOL_05752</name>
</gene>
<evidence type="ECO:0000313" key="2">
    <source>
        <dbReference type="Proteomes" id="UP000005396"/>
    </source>
</evidence>
<comment type="caution">
    <text evidence="1">The sequence shown here is derived from an EMBL/GenBank/DDBJ whole genome shotgun (WGS) entry which is preliminary data.</text>
</comment>